<organism evidence="2 3">
    <name type="scientific">Eragrostis curvula</name>
    <name type="common">weeping love grass</name>
    <dbReference type="NCBI Taxonomy" id="38414"/>
    <lineage>
        <taxon>Eukaryota</taxon>
        <taxon>Viridiplantae</taxon>
        <taxon>Streptophyta</taxon>
        <taxon>Embryophyta</taxon>
        <taxon>Tracheophyta</taxon>
        <taxon>Spermatophyta</taxon>
        <taxon>Magnoliopsida</taxon>
        <taxon>Liliopsida</taxon>
        <taxon>Poales</taxon>
        <taxon>Poaceae</taxon>
        <taxon>PACMAD clade</taxon>
        <taxon>Chloridoideae</taxon>
        <taxon>Eragrostideae</taxon>
        <taxon>Eragrostidinae</taxon>
        <taxon>Eragrostis</taxon>
    </lineage>
</organism>
<protein>
    <submittedName>
        <fullName evidence="2">Uncharacterized protein</fullName>
    </submittedName>
</protein>
<dbReference type="InterPro" id="IPR021470">
    <property type="entry name" value="DUF3123"/>
</dbReference>
<dbReference type="AlphaFoldDB" id="A0A5J9VVJ3"/>
<evidence type="ECO:0000313" key="3">
    <source>
        <dbReference type="Proteomes" id="UP000324897"/>
    </source>
</evidence>
<evidence type="ECO:0000256" key="1">
    <source>
        <dbReference type="SAM" id="MobiDB-lite"/>
    </source>
</evidence>
<dbReference type="Gramene" id="TVU39100">
    <property type="protein sequence ID" value="TVU39100"/>
    <property type="gene ID" value="EJB05_12504"/>
</dbReference>
<dbReference type="Proteomes" id="UP000324897">
    <property type="component" value="Chromosome 4"/>
</dbReference>
<comment type="caution">
    <text evidence="2">The sequence shown here is derived from an EMBL/GenBank/DDBJ whole genome shotgun (WGS) entry which is preliminary data.</text>
</comment>
<name>A0A5J9VVJ3_9POAL</name>
<feature type="compositionally biased region" description="Pro residues" evidence="1">
    <location>
        <begin position="79"/>
        <end position="91"/>
    </location>
</feature>
<feature type="non-terminal residue" evidence="2">
    <location>
        <position position="1"/>
    </location>
</feature>
<sequence length="363" mass="38489">MVLPPRRPSAEMRSIHRELQRRRPKPLAPKRPAAKKSPAPPPSSIGGAGDKVRRPRALLPSKNPSSITCKSSSSSGTHAPPPSRPQDPAPPCASLAVPLLPPPPSRSVASSIGSASADIPRSDARLKPGTAVRVRTRIMVKLATKSEAIWLWLPAIVVSAAADGSCEVVYKGKLPPWDPFATVHVASDHVKPEKQPPPTPLPSCATTNNQVASPKNSLILPLPRPTTAGKSMRLVNKLADETQFTQRPTTAGKSIHVVRKILSEMDLVAADGSSRDKLTTQKPPRAASSCPSADTTLAAAPKTWKIQSASRPTTAGKSLRLLPKLASELQTASRPTIAGKCIPVIPKIKSSMEFQAQAMLPGY</sequence>
<feature type="compositionally biased region" description="Low complexity" evidence="1">
    <location>
        <begin position="106"/>
        <end position="117"/>
    </location>
</feature>
<accession>A0A5J9VVJ3</accession>
<gene>
    <name evidence="2" type="ORF">EJB05_12504</name>
</gene>
<evidence type="ECO:0000313" key="2">
    <source>
        <dbReference type="EMBL" id="TVU39100.1"/>
    </source>
</evidence>
<proteinExistence type="predicted"/>
<dbReference type="EMBL" id="RWGY01000007">
    <property type="protein sequence ID" value="TVU39100.1"/>
    <property type="molecule type" value="Genomic_DNA"/>
</dbReference>
<dbReference type="Pfam" id="PF11321">
    <property type="entry name" value="DUF3123"/>
    <property type="match status" value="1"/>
</dbReference>
<feature type="region of interest" description="Disordered" evidence="1">
    <location>
        <begin position="272"/>
        <end position="293"/>
    </location>
</feature>
<feature type="compositionally biased region" description="Basic and acidic residues" evidence="1">
    <location>
        <begin position="8"/>
        <end position="18"/>
    </location>
</feature>
<reference evidence="2 3" key="1">
    <citation type="journal article" date="2019" name="Sci. Rep.">
        <title>A high-quality genome of Eragrostis curvula grass provides insights into Poaceae evolution and supports new strategies to enhance forage quality.</title>
        <authorList>
            <person name="Carballo J."/>
            <person name="Santos B.A.C.M."/>
            <person name="Zappacosta D."/>
            <person name="Garbus I."/>
            <person name="Selva J.P."/>
            <person name="Gallo C.A."/>
            <person name="Diaz A."/>
            <person name="Albertini E."/>
            <person name="Caccamo M."/>
            <person name="Echenique V."/>
        </authorList>
    </citation>
    <scope>NUCLEOTIDE SEQUENCE [LARGE SCALE GENOMIC DNA]</scope>
    <source>
        <strain evidence="3">cv. Victoria</strain>
        <tissue evidence="2">Leaf</tissue>
    </source>
</reference>
<feature type="compositionally biased region" description="Low complexity" evidence="1">
    <location>
        <begin position="61"/>
        <end position="75"/>
    </location>
</feature>
<feature type="region of interest" description="Disordered" evidence="1">
    <location>
        <begin position="1"/>
        <end position="121"/>
    </location>
</feature>
<keyword evidence="3" id="KW-1185">Reference proteome</keyword>